<evidence type="ECO:0000259" key="3">
    <source>
        <dbReference type="PROSITE" id="PS50043"/>
    </source>
</evidence>
<dbReference type="InterPro" id="IPR016032">
    <property type="entry name" value="Sig_transdc_resp-reg_C-effctor"/>
</dbReference>
<dbReference type="SUPFAM" id="SSF52540">
    <property type="entry name" value="P-loop containing nucleoside triphosphate hydrolases"/>
    <property type="match status" value="1"/>
</dbReference>
<dbReference type="Pfam" id="PF00196">
    <property type="entry name" value="GerE"/>
    <property type="match status" value="1"/>
</dbReference>
<dbReference type="OrthoDB" id="5476461at2"/>
<name>A0A1R0KQZ0_9PSEU</name>
<dbReference type="SUPFAM" id="SSF46894">
    <property type="entry name" value="C-terminal effector domain of the bipartite response regulators"/>
    <property type="match status" value="1"/>
</dbReference>
<feature type="domain" description="HTH luxR-type" evidence="3">
    <location>
        <begin position="888"/>
        <end position="947"/>
    </location>
</feature>
<protein>
    <submittedName>
        <fullName evidence="4">Helix-turn-helix transcriptional regulator</fullName>
    </submittedName>
</protein>
<dbReference type="InterPro" id="IPR041664">
    <property type="entry name" value="AAA_16"/>
</dbReference>
<dbReference type="Gene3D" id="1.10.10.10">
    <property type="entry name" value="Winged helix-like DNA-binding domain superfamily/Winged helix DNA-binding domain"/>
    <property type="match status" value="1"/>
</dbReference>
<dbReference type="GO" id="GO:0005737">
    <property type="term" value="C:cytoplasm"/>
    <property type="evidence" value="ECO:0007669"/>
    <property type="project" value="TreeGrafter"/>
</dbReference>
<reference evidence="4 5" key="1">
    <citation type="submission" date="2016-01" db="EMBL/GenBank/DDBJ databases">
        <title>Amycolatopsis coloradensis genome sequencing and assembly.</title>
        <authorList>
            <person name="Mayilraj S."/>
        </authorList>
    </citation>
    <scope>NUCLEOTIDE SEQUENCE [LARGE SCALE GENOMIC DNA]</scope>
    <source>
        <strain evidence="4 5">DSM 44225</strain>
    </source>
</reference>
<keyword evidence="2" id="KW-0067">ATP-binding</keyword>
<gene>
    <name evidence="4" type="ORF">BS329_20675</name>
</gene>
<dbReference type="PROSITE" id="PS50043">
    <property type="entry name" value="HTH_LUXR_2"/>
    <property type="match status" value="1"/>
</dbReference>
<dbReference type="Gene3D" id="3.40.50.300">
    <property type="entry name" value="P-loop containing nucleotide triphosphate hydrolases"/>
    <property type="match status" value="1"/>
</dbReference>
<dbReference type="GO" id="GO:0005524">
    <property type="term" value="F:ATP binding"/>
    <property type="evidence" value="ECO:0007669"/>
    <property type="project" value="UniProtKB-KW"/>
</dbReference>
<dbReference type="Proteomes" id="UP000187486">
    <property type="component" value="Unassembled WGS sequence"/>
</dbReference>
<dbReference type="AlphaFoldDB" id="A0A1R0KQZ0"/>
<sequence>MGHGGARPLLLRSGSAPMVGRDAELAVLLDAVEHAPSVVFVEGPAGVGKTRLVAEFAAAVRARGVRVLVGACQPLPEPFPYGVLFDCLSQCGDHLDDPGPVTGALRDHLPELAGLLPPAPRALGDPDAERHRIFRAVHELLRSLGATVLVLEDLHWADEETRWVLRFVLASPPPGLSIVTTYRREDLPTVAPFGYPSHVPHGVTGVNLVLGPLGVADVRAMIDALVAEEVTSDRFAEAVLRETAGIPFMVEETVRALRDPTVDVRAEGDRAQLVLDRIDVPVPVSDAIAERLGNLPDAARSVAEAAAVLGVPETADVLSAVADQPEVAHLIRLTKSTVLVEEPANRFGFRDNLARRAVCASLPGPRRRELHERALAALSTLDRVPAGRLSVHAKAAGRKREWLRYSELAAEAAEDVKDVALAVDLLSEVLADPEISVEDTNRLAIKLCGYALMGLPGGVVTTRVESLLSDPRLAPDVRGEVHLWFGLLLQRETGTVDRGADQLARAIDLLADQPQRTVRGLAAMAGPYLGTASIAEHRTALGRVETITDHLPTQALRTVLLATTLGGRLIIGDSSTWERVAQLPSPSEVHDPDEIHHLARAHCNLADACSWIGHYPRARKFLRSGITLAERAAASYVLGTAEATAVRLDWLDGQWSGLEQRIDRLVETYANLLLTTDLNLTRGWLAAARGEWARAERAFEATGSYPLTQVFPVGVSAAGGMAGMLLSQGKVTAAEEHVERGVGMLRSKGAWVWSGDLLPQAVDFYLAMDRVDAARRLVAETIVGLGGVDAPLAHAALTGCRARLAAVTDDRGEADRLYREAIGLHHDLGLPYRATQLAEQAEDGATANVTVLEVLAESYESLGATVDAARCRHRIRGAGVATPSRRGRRGYGDELSPREHDVARLLAGGHTNREIAQALFLSRRTVEDYVAKVCRKLNAPSRHDVRL</sequence>
<evidence type="ECO:0000256" key="1">
    <source>
        <dbReference type="ARBA" id="ARBA00022741"/>
    </source>
</evidence>
<dbReference type="CDD" id="cd06170">
    <property type="entry name" value="LuxR_C_like"/>
    <property type="match status" value="1"/>
</dbReference>
<dbReference type="GO" id="GO:0006355">
    <property type="term" value="P:regulation of DNA-templated transcription"/>
    <property type="evidence" value="ECO:0007669"/>
    <property type="project" value="InterPro"/>
</dbReference>
<keyword evidence="5" id="KW-1185">Reference proteome</keyword>
<accession>A0A1R0KQZ0</accession>
<dbReference type="RefSeq" id="WP_076162894.1">
    <property type="nucleotide sequence ID" value="NZ_JBEZVB010000014.1"/>
</dbReference>
<dbReference type="Pfam" id="PF13191">
    <property type="entry name" value="AAA_16"/>
    <property type="match status" value="1"/>
</dbReference>
<evidence type="ECO:0000313" key="5">
    <source>
        <dbReference type="Proteomes" id="UP000187486"/>
    </source>
</evidence>
<dbReference type="InterPro" id="IPR011990">
    <property type="entry name" value="TPR-like_helical_dom_sf"/>
</dbReference>
<dbReference type="GO" id="GO:0003677">
    <property type="term" value="F:DNA binding"/>
    <property type="evidence" value="ECO:0007669"/>
    <property type="project" value="InterPro"/>
</dbReference>
<dbReference type="STRING" id="76021.BS329_20675"/>
<dbReference type="EMBL" id="MQUQ01000011">
    <property type="protein sequence ID" value="OLZ50043.1"/>
    <property type="molecule type" value="Genomic_DNA"/>
</dbReference>
<dbReference type="PRINTS" id="PR00038">
    <property type="entry name" value="HTHLUXR"/>
</dbReference>
<dbReference type="PANTHER" id="PTHR16305:SF35">
    <property type="entry name" value="TRANSCRIPTIONAL ACTIVATOR DOMAIN"/>
    <property type="match status" value="1"/>
</dbReference>
<organism evidence="4 5">
    <name type="scientific">Amycolatopsis coloradensis</name>
    <dbReference type="NCBI Taxonomy" id="76021"/>
    <lineage>
        <taxon>Bacteria</taxon>
        <taxon>Bacillati</taxon>
        <taxon>Actinomycetota</taxon>
        <taxon>Actinomycetes</taxon>
        <taxon>Pseudonocardiales</taxon>
        <taxon>Pseudonocardiaceae</taxon>
        <taxon>Amycolatopsis</taxon>
    </lineage>
</organism>
<dbReference type="InterPro" id="IPR027417">
    <property type="entry name" value="P-loop_NTPase"/>
</dbReference>
<dbReference type="PANTHER" id="PTHR16305">
    <property type="entry name" value="TESTICULAR SOLUBLE ADENYLYL CYCLASE"/>
    <property type="match status" value="1"/>
</dbReference>
<dbReference type="InterPro" id="IPR036388">
    <property type="entry name" value="WH-like_DNA-bd_sf"/>
</dbReference>
<dbReference type="GO" id="GO:0004016">
    <property type="term" value="F:adenylate cyclase activity"/>
    <property type="evidence" value="ECO:0007669"/>
    <property type="project" value="TreeGrafter"/>
</dbReference>
<dbReference type="SMART" id="SM00421">
    <property type="entry name" value="HTH_LUXR"/>
    <property type="match status" value="1"/>
</dbReference>
<proteinExistence type="predicted"/>
<dbReference type="InterPro" id="IPR000792">
    <property type="entry name" value="Tscrpt_reg_LuxR_C"/>
</dbReference>
<keyword evidence="1" id="KW-0547">Nucleotide-binding</keyword>
<comment type="caution">
    <text evidence="4">The sequence shown here is derived from an EMBL/GenBank/DDBJ whole genome shotgun (WGS) entry which is preliminary data.</text>
</comment>
<dbReference type="Gene3D" id="1.25.40.10">
    <property type="entry name" value="Tetratricopeptide repeat domain"/>
    <property type="match status" value="1"/>
</dbReference>
<evidence type="ECO:0000313" key="4">
    <source>
        <dbReference type="EMBL" id="OLZ50043.1"/>
    </source>
</evidence>
<evidence type="ECO:0000256" key="2">
    <source>
        <dbReference type="ARBA" id="ARBA00022840"/>
    </source>
</evidence>